<dbReference type="PANTHER" id="PTHR30121:SF6">
    <property type="entry name" value="SLR6007 PROTEIN"/>
    <property type="match status" value="1"/>
</dbReference>
<dbReference type="GO" id="GO:0005524">
    <property type="term" value="F:ATP binding"/>
    <property type="evidence" value="ECO:0007669"/>
    <property type="project" value="InterPro"/>
</dbReference>
<name>A0A1N7RUI1_9BURK</name>
<dbReference type="STRING" id="1247936.BN2475_170043"/>
<protein>
    <submittedName>
        <fullName evidence="3">CagE TrbE VirB component of type IV transporter system</fullName>
    </submittedName>
</protein>
<evidence type="ECO:0000256" key="1">
    <source>
        <dbReference type="ARBA" id="ARBA00006512"/>
    </source>
</evidence>
<keyword evidence="4" id="KW-1185">Reference proteome</keyword>
<dbReference type="EMBL" id="CYGX02000017">
    <property type="protein sequence ID" value="SIT38757.1"/>
    <property type="molecule type" value="Genomic_DNA"/>
</dbReference>
<evidence type="ECO:0000259" key="2">
    <source>
        <dbReference type="Pfam" id="PF03135"/>
    </source>
</evidence>
<feature type="domain" description="CagE TrbE VirB component of type IV transporter system central" evidence="2">
    <location>
        <begin position="175"/>
        <end position="367"/>
    </location>
</feature>
<dbReference type="SUPFAM" id="SSF52540">
    <property type="entry name" value="P-loop containing nucleoside triphosphate hydrolases"/>
    <property type="match status" value="1"/>
</dbReference>
<evidence type="ECO:0000313" key="4">
    <source>
        <dbReference type="Proteomes" id="UP000187012"/>
    </source>
</evidence>
<organism evidence="3 4">
    <name type="scientific">Paraburkholderia ribeironis</name>
    <dbReference type="NCBI Taxonomy" id="1247936"/>
    <lineage>
        <taxon>Bacteria</taxon>
        <taxon>Pseudomonadati</taxon>
        <taxon>Pseudomonadota</taxon>
        <taxon>Betaproteobacteria</taxon>
        <taxon>Burkholderiales</taxon>
        <taxon>Burkholderiaceae</taxon>
        <taxon>Paraburkholderia</taxon>
    </lineage>
</organism>
<reference evidence="3 4" key="1">
    <citation type="submission" date="2016-12" db="EMBL/GenBank/DDBJ databases">
        <authorList>
            <person name="Song W.-J."/>
            <person name="Kurnit D.M."/>
        </authorList>
    </citation>
    <scope>NUCLEOTIDE SEQUENCE [LARGE SCALE GENOMIC DNA]</scope>
    <source>
        <strain evidence="3 4">STM7296</strain>
    </source>
</reference>
<comment type="similarity">
    <text evidence="1">Belongs to the TrbE/VirB4 family.</text>
</comment>
<dbReference type="InterPro" id="IPR027417">
    <property type="entry name" value="P-loop_NTPase"/>
</dbReference>
<dbReference type="Gene3D" id="3.40.50.300">
    <property type="entry name" value="P-loop containing nucleotide triphosphate hydrolases"/>
    <property type="match status" value="1"/>
</dbReference>
<dbReference type="InterPro" id="IPR051162">
    <property type="entry name" value="T4SS_component"/>
</dbReference>
<sequence>MGSRPTISSEILGAIGAVEDWMPKFRHPVTRHVQHLDGNRFMVTLALSGVPFEVFENIVLERKFDRDTETLSKLGRDLGGRLAYHGVFMRRRVNVSREYRFDSPFMNWFSTQHGGQFRGGRFFENRYYFSIILKYEDFEDGLKEIASLAGQALQQLADYEAELLEVYERTHMNGSKMLFSPLYGFVSYLVNGVTVDLPVAAEPGVDVIPSSYLRFGYDTHAIDGPGVPDHRRFFTCRDLRSFPDKPGFGQLDPLLSLPVEFTVVHSFNCMTGFESNRTIDSAINKLESAGDKAKHQVRELRDAQGYVNTGELSFGEYHGAAVIYGASTLEALENGILFASRSLNECGVEWALATGSAPFTYFSQLPGTRVKPRPKIQSSRNFASMFTCHDYSAGKAEGNPIGDGSAVIPFRSASGIYHFSPHASRQGDVNVAEKLAAHLKLQGTTGAGKSTVATAVAGMLSRFGQLLFVLDKGRAWEVFIRAMRGAYVHLEKGKPTGWAPFELNDTAENREFLYGLVELCARRNGVDHQGKVIKLDLSAAEKIQCRNAVDAVMGVEDVRLRRFSLLLDSIPDEGDDSLRQRLSLWCKSEHGRFWWVFDNPPNLSLNMTQQRWIGFDVEAFLVENYEPSEPAFAWLFHLKRMMRREGRLMQTVMEEYWLPIRFRTIREQIEETLASGRKEGEFIMLITQQPEQGQKAADLYPALRSLVATNLYLADPAAEEEAYVRDGMTRKEFSEFKKLTPSSRRFLIKQGNQSAFASFDISGMDDAIAVFSGDRENVLICDAVRAELGDDPDVWLPVYLERVFERKLRTRLAAKHGADERLWASELQRGLERKRAELARTYSLARAVDTGNEAVTA</sequence>
<gene>
    <name evidence="3" type="ORF">BN2475_170043</name>
</gene>
<dbReference type="OrthoDB" id="9816422at2"/>
<dbReference type="AlphaFoldDB" id="A0A1N7RUI1"/>
<dbReference type="PANTHER" id="PTHR30121">
    <property type="entry name" value="UNCHARACTERIZED PROTEIN YJGR-RELATED"/>
    <property type="match status" value="1"/>
</dbReference>
<evidence type="ECO:0000313" key="3">
    <source>
        <dbReference type="EMBL" id="SIT38757.1"/>
    </source>
</evidence>
<dbReference type="Pfam" id="PF03135">
    <property type="entry name" value="CagE_TrbE_VirB"/>
    <property type="match status" value="1"/>
</dbReference>
<proteinExistence type="inferred from homology"/>
<accession>A0A1N7RUI1</accession>
<dbReference type="Proteomes" id="UP000187012">
    <property type="component" value="Unassembled WGS sequence"/>
</dbReference>
<dbReference type="InterPro" id="IPR018145">
    <property type="entry name" value="CagE_TrbE_VirB_cntrl_dom"/>
</dbReference>